<dbReference type="EMBL" id="OM869692">
    <property type="protein sequence ID" value="UPW41901.1"/>
    <property type="molecule type" value="Genomic_DNA"/>
</dbReference>
<name>A0A976N2X3_9VIRU</name>
<organism evidence="2">
    <name type="scientific">Dipodfec virus RodF1_80</name>
    <dbReference type="NCBI Taxonomy" id="2929312"/>
    <lineage>
        <taxon>Viruses</taxon>
        <taxon>Monodnaviria</taxon>
        <taxon>Sangervirae</taxon>
        <taxon>Phixviricota</taxon>
        <taxon>Malgrandaviricetes</taxon>
        <taxon>Petitvirales</taxon>
        <taxon>Microviridae</taxon>
    </lineage>
</organism>
<feature type="compositionally biased region" description="Basic and acidic residues" evidence="1">
    <location>
        <begin position="122"/>
        <end position="131"/>
    </location>
</feature>
<proteinExistence type="predicted"/>
<feature type="compositionally biased region" description="Basic and acidic residues" evidence="1">
    <location>
        <begin position="102"/>
        <end position="115"/>
    </location>
</feature>
<evidence type="ECO:0000313" key="2">
    <source>
        <dbReference type="EMBL" id="UPW41901.1"/>
    </source>
</evidence>
<accession>A0A976N2X3</accession>
<protein>
    <submittedName>
        <fullName evidence="2">Uncharacterized protein</fullName>
    </submittedName>
</protein>
<sequence length="131" mass="15308">MHLDPYRNMERPDYKVIDRYTQANYHHIPYESQTVPDQSLTVKEILNRYSSGLLPAGILMSSAFEDDDESDLDVDFVSPEMRQNKDLTDIFELNREEESYKRAYRRAKEQSEKPTDAPTDTTEVRSEPADV</sequence>
<reference evidence="2" key="1">
    <citation type="submission" date="2022-02" db="EMBL/GenBank/DDBJ databases">
        <title>Towards deciphering the DNA virus diversity associated with rodent species in the families Cricetidae and Heteromyidae.</title>
        <authorList>
            <person name="Lund M."/>
            <person name="Larsen B.B."/>
            <person name="Gryseels S."/>
            <person name="Kraberger S."/>
            <person name="Rowsey D.M."/>
            <person name="Steger L."/>
            <person name="Yule K.M."/>
            <person name="Upham N.S."/>
            <person name="Worobey M."/>
            <person name="Van Doorslaer K."/>
            <person name="Varsani A."/>
        </authorList>
    </citation>
    <scope>NUCLEOTIDE SEQUENCE</scope>
    <source>
        <strain evidence="2">NeonRodF1_80</strain>
    </source>
</reference>
<feature type="region of interest" description="Disordered" evidence="1">
    <location>
        <begin position="102"/>
        <end position="131"/>
    </location>
</feature>
<evidence type="ECO:0000256" key="1">
    <source>
        <dbReference type="SAM" id="MobiDB-lite"/>
    </source>
</evidence>